<keyword evidence="9" id="KW-1185">Reference proteome</keyword>
<comment type="similarity">
    <text evidence="6">Belongs to the UPF0313 family.</text>
</comment>
<reference evidence="8" key="1">
    <citation type="submission" date="2020-08" db="EMBL/GenBank/DDBJ databases">
        <title>Genome public.</title>
        <authorList>
            <person name="Liu C."/>
            <person name="Sun Q."/>
        </authorList>
    </citation>
    <scope>NUCLEOTIDE SEQUENCE</scope>
    <source>
        <strain evidence="8">NSJ-24</strain>
    </source>
</reference>
<dbReference type="PANTHER" id="PTHR32331:SF0">
    <property type="entry name" value="UPF0313 PROTEIN YGIQ"/>
    <property type="match status" value="1"/>
</dbReference>
<sequence>MFLPVNKKDMEDRGWAQADFVLITGDAYVDHPSFGTAIISRILESHGFKVAILSQPDWKSTEDFKRFGKPRLGFLINSGNVDSMVNHYSVFKHRRKRDVYSPGGKTGKRPDRAVIVYSNRAREAYKDIPVIIGGLEASLRRLGHYDYWDDKVRRSILMDSRADILIYGMGERAAVEIAEALDAGIPVAEIGWIRGTCVRSKSPDIQEGDIVLPEFSEIALSKESYCRSFAKQYRSNDSVLGIRLIEKYDKNNYVVQNPPQEPLEQEELDMLYDLPYMRDYHPSYEKEGGVPAIEEVKFSITANRGCFGGCAFCAITYHQGREVRARSKESVVKEAGLLKQQKGFKGYIHDIGGPTANFRKPSCRKQERHGMCQQKDCLYPEPCSQLEVDHSEYMDILKTVREMDGIKKVFIRSGIRYDYLLADKDQSFLKELCRHHVSGILKVAPEHISPGVLKNMRKPAKEVFEQFSDKYKAINKSLGMKQYMVPYFISSHPGSSLKDAVELAIYMKKTGFIPDQVQDFYPTPGTLATCMYYTERDPFTMEKIYVAKTEEEKKMQRALLHFNKKENYSLVKKALKKAGREDLTEVLLR</sequence>
<keyword evidence="5 6" id="KW-0411">Iron-sulfur</keyword>
<dbReference type="GO" id="GO:0003824">
    <property type="term" value="F:catalytic activity"/>
    <property type="evidence" value="ECO:0007669"/>
    <property type="project" value="InterPro"/>
</dbReference>
<accession>A0A926E874</accession>
<feature type="domain" description="Radical SAM core" evidence="7">
    <location>
        <begin position="291"/>
        <end position="563"/>
    </location>
</feature>
<dbReference type="InterPro" id="IPR007197">
    <property type="entry name" value="rSAM"/>
</dbReference>
<dbReference type="RefSeq" id="WP_177270167.1">
    <property type="nucleotide sequence ID" value="NZ_JACRTA010000003.1"/>
</dbReference>
<dbReference type="GO" id="GO:0005506">
    <property type="term" value="F:iron ion binding"/>
    <property type="evidence" value="ECO:0007669"/>
    <property type="project" value="UniProtKB-UniRule"/>
</dbReference>
<evidence type="ECO:0000256" key="5">
    <source>
        <dbReference type="ARBA" id="ARBA00023014"/>
    </source>
</evidence>
<evidence type="ECO:0000259" key="7">
    <source>
        <dbReference type="PROSITE" id="PS51918"/>
    </source>
</evidence>
<feature type="binding site" evidence="6">
    <location>
        <position position="310"/>
    </location>
    <ligand>
        <name>[4Fe-4S] cluster</name>
        <dbReference type="ChEBI" id="CHEBI:49883"/>
        <note>4Fe-4S-S-AdoMet</note>
    </ligand>
</feature>
<dbReference type="InterPro" id="IPR022946">
    <property type="entry name" value="UPF0313"/>
</dbReference>
<keyword evidence="3 6" id="KW-0479">Metal-binding</keyword>
<dbReference type="HAMAP" id="MF_01251">
    <property type="entry name" value="UPF0313"/>
    <property type="match status" value="1"/>
</dbReference>
<dbReference type="Proteomes" id="UP000610862">
    <property type="component" value="Unassembled WGS sequence"/>
</dbReference>
<gene>
    <name evidence="8" type="ORF">H8692_10170</name>
</gene>
<dbReference type="NCBIfam" id="TIGR03904">
    <property type="entry name" value="SAM_YgiQ"/>
    <property type="match status" value="1"/>
</dbReference>
<dbReference type="AlphaFoldDB" id="A0A926E874"/>
<dbReference type="SFLD" id="SFLDG01082">
    <property type="entry name" value="B12-binding_domain_containing"/>
    <property type="match status" value="1"/>
</dbReference>
<feature type="binding site" evidence="6">
    <location>
        <position position="313"/>
    </location>
    <ligand>
        <name>[4Fe-4S] cluster</name>
        <dbReference type="ChEBI" id="CHEBI:49883"/>
        <note>4Fe-4S-S-AdoMet</note>
    </ligand>
</feature>
<dbReference type="Gene3D" id="3.80.30.20">
    <property type="entry name" value="tm_1862 like domain"/>
    <property type="match status" value="1"/>
</dbReference>
<dbReference type="InterPro" id="IPR058240">
    <property type="entry name" value="rSAM_sf"/>
</dbReference>
<dbReference type="GO" id="GO:0051539">
    <property type="term" value="F:4 iron, 4 sulfur cluster binding"/>
    <property type="evidence" value="ECO:0007669"/>
    <property type="project" value="UniProtKB-KW"/>
</dbReference>
<evidence type="ECO:0000256" key="1">
    <source>
        <dbReference type="ARBA" id="ARBA00022485"/>
    </source>
</evidence>
<dbReference type="Pfam" id="PF04055">
    <property type="entry name" value="Radical_SAM"/>
    <property type="match status" value="1"/>
</dbReference>
<organism evidence="8 9">
    <name type="scientific">Lentihominibacter hominis</name>
    <dbReference type="NCBI Taxonomy" id="2763645"/>
    <lineage>
        <taxon>Bacteria</taxon>
        <taxon>Bacillati</taxon>
        <taxon>Bacillota</taxon>
        <taxon>Clostridia</taxon>
        <taxon>Peptostreptococcales</taxon>
        <taxon>Anaerovoracaceae</taxon>
        <taxon>Lentihominibacter</taxon>
    </lineage>
</organism>
<dbReference type="PROSITE" id="PS51918">
    <property type="entry name" value="RADICAL_SAM"/>
    <property type="match status" value="1"/>
</dbReference>
<dbReference type="SFLD" id="SFLDG01069">
    <property type="entry name" value="UPF0313"/>
    <property type="match status" value="1"/>
</dbReference>
<dbReference type="PANTHER" id="PTHR32331">
    <property type="entry name" value="UPF0313 PROTEIN YGIQ"/>
    <property type="match status" value="1"/>
</dbReference>
<evidence type="ECO:0000313" key="9">
    <source>
        <dbReference type="Proteomes" id="UP000610862"/>
    </source>
</evidence>
<dbReference type="SMART" id="SM00729">
    <property type="entry name" value="Elp3"/>
    <property type="match status" value="1"/>
</dbReference>
<dbReference type="SUPFAM" id="SSF102114">
    <property type="entry name" value="Radical SAM enzymes"/>
    <property type="match status" value="1"/>
</dbReference>
<dbReference type="InterPro" id="IPR013704">
    <property type="entry name" value="UPF0313_N"/>
</dbReference>
<proteinExistence type="inferred from homology"/>
<evidence type="ECO:0000256" key="2">
    <source>
        <dbReference type="ARBA" id="ARBA00022691"/>
    </source>
</evidence>
<dbReference type="SFLD" id="SFLDS00029">
    <property type="entry name" value="Radical_SAM"/>
    <property type="match status" value="1"/>
</dbReference>
<protein>
    <submittedName>
        <fullName evidence="8">YgiQ family radical SAM protein</fullName>
    </submittedName>
</protein>
<feature type="binding site" evidence="6">
    <location>
        <position position="306"/>
    </location>
    <ligand>
        <name>[4Fe-4S] cluster</name>
        <dbReference type="ChEBI" id="CHEBI:49883"/>
        <note>4Fe-4S-S-AdoMet</note>
    </ligand>
</feature>
<comment type="caution">
    <text evidence="8">The sequence shown here is derived from an EMBL/GenBank/DDBJ whole genome shotgun (WGS) entry which is preliminary data.</text>
</comment>
<keyword evidence="1 6" id="KW-0004">4Fe-4S</keyword>
<dbReference type="InterPro" id="IPR024560">
    <property type="entry name" value="UPF0313_C"/>
</dbReference>
<keyword evidence="2 6" id="KW-0949">S-adenosyl-L-methionine</keyword>
<name>A0A926E874_9FIRM</name>
<evidence type="ECO:0000256" key="3">
    <source>
        <dbReference type="ARBA" id="ARBA00022723"/>
    </source>
</evidence>
<evidence type="ECO:0000313" key="8">
    <source>
        <dbReference type="EMBL" id="MBC8569122.1"/>
    </source>
</evidence>
<keyword evidence="4 6" id="KW-0408">Iron</keyword>
<evidence type="ECO:0000256" key="6">
    <source>
        <dbReference type="HAMAP-Rule" id="MF_01251"/>
    </source>
</evidence>
<dbReference type="InterPro" id="IPR023404">
    <property type="entry name" value="rSAM_horseshoe"/>
</dbReference>
<evidence type="ECO:0000256" key="4">
    <source>
        <dbReference type="ARBA" id="ARBA00023004"/>
    </source>
</evidence>
<comment type="cofactor">
    <cofactor evidence="6">
        <name>[4Fe-4S] cluster</name>
        <dbReference type="ChEBI" id="CHEBI:49883"/>
    </cofactor>
    <text evidence="6">Binds 1 [4Fe-4S] cluster. The cluster is coordinated with 3 cysteines and an exchangeable S-adenosyl-L-methionine.</text>
</comment>
<dbReference type="Pfam" id="PF08497">
    <property type="entry name" value="Radical_SAM_N"/>
    <property type="match status" value="1"/>
</dbReference>
<dbReference type="InterPro" id="IPR006638">
    <property type="entry name" value="Elp3/MiaA/NifB-like_rSAM"/>
</dbReference>
<dbReference type="Pfam" id="PF11842">
    <property type="entry name" value="DUF3362"/>
    <property type="match status" value="1"/>
</dbReference>
<dbReference type="EMBL" id="JACRTA010000003">
    <property type="protein sequence ID" value="MBC8569122.1"/>
    <property type="molecule type" value="Genomic_DNA"/>
</dbReference>